<dbReference type="Pfam" id="PF02896">
    <property type="entry name" value="PEP-utilizers_C"/>
    <property type="match status" value="1"/>
</dbReference>
<dbReference type="Gene3D" id="3.30.450.40">
    <property type="match status" value="1"/>
</dbReference>
<dbReference type="GO" id="GO:0008965">
    <property type="term" value="F:phosphoenolpyruvate-protein phosphotransferase activity"/>
    <property type="evidence" value="ECO:0007669"/>
    <property type="project" value="UniProtKB-EC"/>
</dbReference>
<evidence type="ECO:0000256" key="2">
    <source>
        <dbReference type="ARBA" id="ARBA00001946"/>
    </source>
</evidence>
<keyword evidence="8" id="KW-0762">Sugar transport</keyword>
<protein>
    <recommendedName>
        <fullName evidence="5">phosphoenolpyruvate--protein phosphotransferase</fullName>
        <ecNumber evidence="5">2.7.3.9</ecNumber>
    </recommendedName>
</protein>
<keyword evidence="12" id="KW-0418">Kinase</keyword>
<proteinExistence type="inferred from homology"/>
<keyword evidence="6" id="KW-0813">Transport</keyword>
<evidence type="ECO:0000256" key="6">
    <source>
        <dbReference type="ARBA" id="ARBA00022448"/>
    </source>
</evidence>
<evidence type="ECO:0000256" key="12">
    <source>
        <dbReference type="ARBA" id="ARBA00022777"/>
    </source>
</evidence>
<dbReference type="Gene3D" id="1.10.274.10">
    <property type="entry name" value="PtsI, HPr-binding domain"/>
    <property type="match status" value="1"/>
</dbReference>
<evidence type="ECO:0000256" key="11">
    <source>
        <dbReference type="ARBA" id="ARBA00022723"/>
    </source>
</evidence>
<evidence type="ECO:0000256" key="10">
    <source>
        <dbReference type="ARBA" id="ARBA00022683"/>
    </source>
</evidence>
<sequence>MLMRLREIVEKVAMAVNLSEALELLVNETCLAMNTDVCSIYLADHQRQCYYLMATKGLRKPRGQAISLSFDEGVVGQVGRLSELINLADVREHPSFKYIPQVREESLRAFLGVPIIYRRQLQGILVVQQYERRLFNESEESFMVTLAMQLAAVLAQAQTKGLFGRYRQTRIKALAISNGIVMAQGWQDRSQPLLEQVTEALTLDCQAERSRLTLALEETTAECRRISKRFTANSQKESAAIFDLYSHLLNDPQLKRDLFCAVDNGFVAEWAIKTVIEKYAEQFARLQDLYMRERASDLRALGQRVLFHLIGSSTGSRQWPERFILVADELSANLLAELPKDQLVGVIVRDGATHSHSAILVRAMGIPAIMGADIQLELLHNRTLILDGYRGEIFIEPEPLITQEYQQIIEEEQVLSKLAEYEQQKQARLKSGERVLVQLNAGLSLKHERQIEDNIDGIGLYRTEIPFMLHSGFPSEDEQKNRYQEILELFPDKPVVLRTLDIGADKQLPYMPINEENPCLGWRGIRITLDQPEIFLIQLRAMLKANAQTGNLKILLPMVTSIEEIDEARKLIERAKIEVEQTLAETITMPQIGIMLEVPSALFLLPQLKQRIDFVSIGTNDLTQYLLAVDRNNTHVASLYDNLHPAVIRALKLAFDECQRLNLPISVCGEMAGLPMGTLILLGLGYRSLSMSGHSIPRVKYLLRHLDAKELERFIELALQVETSHEVKALSAEFMESRGLGGLIRGSCSQ</sequence>
<evidence type="ECO:0000256" key="3">
    <source>
        <dbReference type="ARBA" id="ARBA00004496"/>
    </source>
</evidence>
<dbReference type="Gene3D" id="3.50.30.10">
    <property type="entry name" value="Phosphohistidine domain"/>
    <property type="match status" value="1"/>
</dbReference>
<dbReference type="EMBL" id="CP133647">
    <property type="protein sequence ID" value="WNH01787.1"/>
    <property type="molecule type" value="Genomic_DNA"/>
</dbReference>
<dbReference type="NCBIfam" id="TIGR01417">
    <property type="entry name" value="PTS_I_fam"/>
    <property type="match status" value="1"/>
</dbReference>
<evidence type="ECO:0000313" key="17">
    <source>
        <dbReference type="Proteomes" id="UP001300348"/>
    </source>
</evidence>
<dbReference type="NCBIfam" id="NF008283">
    <property type="entry name" value="PRK11061.1"/>
    <property type="match status" value="1"/>
</dbReference>
<dbReference type="Pfam" id="PF01590">
    <property type="entry name" value="GAF"/>
    <property type="match status" value="1"/>
</dbReference>
<keyword evidence="10" id="KW-0598">Phosphotransferase system</keyword>
<keyword evidence="11" id="KW-0479">Metal-binding</keyword>
<comment type="similarity">
    <text evidence="4">Belongs to the PEP-utilizing enzyme family.</text>
</comment>
<dbReference type="InterPro" id="IPR023151">
    <property type="entry name" value="PEP_util_CS"/>
</dbReference>
<dbReference type="EC" id="2.7.3.9" evidence="5"/>
<dbReference type="InterPro" id="IPR029016">
    <property type="entry name" value="GAF-like_dom_sf"/>
</dbReference>
<dbReference type="SUPFAM" id="SSF55781">
    <property type="entry name" value="GAF domain-like"/>
    <property type="match status" value="1"/>
</dbReference>
<evidence type="ECO:0000313" key="16">
    <source>
        <dbReference type="EMBL" id="WNH01787.1"/>
    </source>
</evidence>
<keyword evidence="9 16" id="KW-0808">Transferase</keyword>
<dbReference type="InterPro" id="IPR000121">
    <property type="entry name" value="PEP_util_C"/>
</dbReference>
<keyword evidence="14" id="KW-0175">Coiled coil</keyword>
<dbReference type="PRINTS" id="PR01736">
    <property type="entry name" value="PHPHTRNFRASE"/>
</dbReference>
<evidence type="ECO:0000256" key="8">
    <source>
        <dbReference type="ARBA" id="ARBA00022597"/>
    </source>
</evidence>
<feature type="coiled-coil region" evidence="14">
    <location>
        <begin position="558"/>
        <end position="585"/>
    </location>
</feature>
<organism evidence="16 17">
    <name type="scientific">Xenorhabdus griffiniae</name>
    <dbReference type="NCBI Taxonomy" id="351672"/>
    <lineage>
        <taxon>Bacteria</taxon>
        <taxon>Pseudomonadati</taxon>
        <taxon>Pseudomonadota</taxon>
        <taxon>Gammaproteobacteria</taxon>
        <taxon>Enterobacterales</taxon>
        <taxon>Morganellaceae</taxon>
        <taxon>Xenorhabdus</taxon>
    </lineage>
</organism>
<dbReference type="PANTHER" id="PTHR46244">
    <property type="entry name" value="PHOSPHOENOLPYRUVATE-PROTEIN PHOSPHOTRANSFERASE"/>
    <property type="match status" value="1"/>
</dbReference>
<evidence type="ECO:0000256" key="14">
    <source>
        <dbReference type="SAM" id="Coils"/>
    </source>
</evidence>
<comment type="catalytic activity">
    <reaction evidence="1">
        <text>L-histidyl-[protein] + phosphoenolpyruvate = N(pros)-phospho-L-histidyl-[protein] + pyruvate</text>
        <dbReference type="Rhea" id="RHEA:23880"/>
        <dbReference type="Rhea" id="RHEA-COMP:9745"/>
        <dbReference type="Rhea" id="RHEA-COMP:9746"/>
        <dbReference type="ChEBI" id="CHEBI:15361"/>
        <dbReference type="ChEBI" id="CHEBI:29979"/>
        <dbReference type="ChEBI" id="CHEBI:58702"/>
        <dbReference type="ChEBI" id="CHEBI:64837"/>
        <dbReference type="EC" id="2.7.3.9"/>
    </reaction>
</comment>
<dbReference type="PANTHER" id="PTHR46244:SF1">
    <property type="entry name" value="PHOSPHOENOLPYRUVATE-DEPENDENT PHOSPHOTRANSFERASE SYSTEM"/>
    <property type="match status" value="1"/>
</dbReference>
<keyword evidence="17" id="KW-1185">Reference proteome</keyword>
<dbReference type="InterPro" id="IPR008279">
    <property type="entry name" value="PEP-util_enz_mobile_dom"/>
</dbReference>
<dbReference type="InterPro" id="IPR036637">
    <property type="entry name" value="Phosphohistidine_dom_sf"/>
</dbReference>
<keyword evidence="7" id="KW-0963">Cytoplasm</keyword>
<feature type="domain" description="GAF" evidence="15">
    <location>
        <begin position="17"/>
        <end position="164"/>
    </location>
</feature>
<dbReference type="InterPro" id="IPR003018">
    <property type="entry name" value="GAF"/>
</dbReference>
<evidence type="ECO:0000256" key="1">
    <source>
        <dbReference type="ARBA" id="ARBA00000683"/>
    </source>
</evidence>
<accession>A0ABY9XGT4</accession>
<dbReference type="SUPFAM" id="SSF52009">
    <property type="entry name" value="Phosphohistidine domain"/>
    <property type="match status" value="1"/>
</dbReference>
<dbReference type="RefSeq" id="WP_189761003.1">
    <property type="nucleotide sequence ID" value="NZ_CAWPOC010000040.1"/>
</dbReference>
<evidence type="ECO:0000256" key="13">
    <source>
        <dbReference type="ARBA" id="ARBA00022842"/>
    </source>
</evidence>
<evidence type="ECO:0000256" key="7">
    <source>
        <dbReference type="ARBA" id="ARBA00022490"/>
    </source>
</evidence>
<dbReference type="InterPro" id="IPR036618">
    <property type="entry name" value="PtsI_HPr-bd_sf"/>
</dbReference>
<dbReference type="SMART" id="SM00065">
    <property type="entry name" value="GAF"/>
    <property type="match status" value="1"/>
</dbReference>
<gene>
    <name evidence="16" type="primary">ptsP</name>
    <name evidence="16" type="ORF">QL112_018715</name>
</gene>
<dbReference type="InterPro" id="IPR050499">
    <property type="entry name" value="PEP-utilizing_PTS_enzyme"/>
</dbReference>
<dbReference type="GeneID" id="88857633"/>
<evidence type="ECO:0000256" key="9">
    <source>
        <dbReference type="ARBA" id="ARBA00022679"/>
    </source>
</evidence>
<comment type="subcellular location">
    <subcellularLocation>
        <location evidence="3">Cytoplasm</location>
    </subcellularLocation>
</comment>
<dbReference type="SUPFAM" id="SSF51621">
    <property type="entry name" value="Phosphoenolpyruvate/pyruvate domain"/>
    <property type="match status" value="1"/>
</dbReference>
<evidence type="ECO:0000259" key="15">
    <source>
        <dbReference type="SMART" id="SM00065"/>
    </source>
</evidence>
<dbReference type="SUPFAM" id="SSF47831">
    <property type="entry name" value="Enzyme I of the PEP:sugar phosphotransferase system HPr-binding (sub)domain"/>
    <property type="match status" value="1"/>
</dbReference>
<dbReference type="InterPro" id="IPR008731">
    <property type="entry name" value="PTS_EIN"/>
</dbReference>
<name>A0ABY9XGT4_9GAMM</name>
<dbReference type="Proteomes" id="UP001300348">
    <property type="component" value="Chromosome"/>
</dbReference>
<dbReference type="Pfam" id="PF00391">
    <property type="entry name" value="PEP-utilizers"/>
    <property type="match status" value="1"/>
</dbReference>
<comment type="cofactor">
    <cofactor evidence="2">
        <name>Mg(2+)</name>
        <dbReference type="ChEBI" id="CHEBI:18420"/>
    </cofactor>
</comment>
<dbReference type="InterPro" id="IPR015813">
    <property type="entry name" value="Pyrv/PenolPyrv_kinase-like_dom"/>
</dbReference>
<dbReference type="InterPro" id="IPR040442">
    <property type="entry name" value="Pyrv_kinase-like_dom_sf"/>
</dbReference>
<dbReference type="Pfam" id="PF05524">
    <property type="entry name" value="PEP-utilisers_N"/>
    <property type="match status" value="1"/>
</dbReference>
<evidence type="ECO:0000256" key="4">
    <source>
        <dbReference type="ARBA" id="ARBA00007837"/>
    </source>
</evidence>
<dbReference type="Gene3D" id="3.20.20.60">
    <property type="entry name" value="Phosphoenolpyruvate-binding domains"/>
    <property type="match status" value="1"/>
</dbReference>
<evidence type="ECO:0000256" key="5">
    <source>
        <dbReference type="ARBA" id="ARBA00012232"/>
    </source>
</evidence>
<keyword evidence="13" id="KW-0460">Magnesium</keyword>
<reference evidence="16 17" key="1">
    <citation type="journal article" date="2023" name="Access Microbiol">
        <title>The genome of a steinernematid-associated Pseudomonas piscis bacterium encodes the biosynthesis of insect toxins.</title>
        <authorList>
            <person name="Awori R.M."/>
            <person name="Hendre P."/>
            <person name="Amugune N.O."/>
        </authorList>
    </citation>
    <scope>NUCLEOTIDE SEQUENCE [LARGE SCALE GENOMIC DNA]</scope>
    <source>
        <strain evidence="16 17">97</strain>
    </source>
</reference>
<dbReference type="InterPro" id="IPR006318">
    <property type="entry name" value="PTS_EI-like"/>
</dbReference>
<dbReference type="PROSITE" id="PS00742">
    <property type="entry name" value="PEP_ENZYMES_2"/>
    <property type="match status" value="1"/>
</dbReference>